<dbReference type="CDD" id="cd07560">
    <property type="entry name" value="Peptidase_S41_CPP"/>
    <property type="match status" value="1"/>
</dbReference>
<reference evidence="8 9" key="1">
    <citation type="submission" date="2018-05" db="EMBL/GenBank/DDBJ databases">
        <title>Genomic Encyclopedia of Type Strains, Phase IV (KMG-IV): sequencing the most valuable type-strain genomes for metagenomic binning, comparative biology and taxonomic classification.</title>
        <authorList>
            <person name="Goeker M."/>
        </authorList>
    </citation>
    <scope>NUCLEOTIDE SEQUENCE [LARGE SCALE GENOMIC DNA]</scope>
    <source>
        <strain evidence="8 9">DSM 28579</strain>
    </source>
</reference>
<proteinExistence type="inferred from homology"/>
<dbReference type="CDD" id="cd06782">
    <property type="entry name" value="cpPDZ_CPP-like"/>
    <property type="match status" value="1"/>
</dbReference>
<dbReference type="Gene3D" id="2.30.42.10">
    <property type="match status" value="1"/>
</dbReference>
<dbReference type="PANTHER" id="PTHR32060">
    <property type="entry name" value="TAIL-SPECIFIC PROTEASE"/>
    <property type="match status" value="1"/>
</dbReference>
<dbReference type="SMART" id="SM00228">
    <property type="entry name" value="PDZ"/>
    <property type="match status" value="1"/>
</dbReference>
<evidence type="ECO:0000256" key="3">
    <source>
        <dbReference type="ARBA" id="ARBA00022801"/>
    </source>
</evidence>
<dbReference type="InterPro" id="IPR005151">
    <property type="entry name" value="Tail-specific_protease"/>
</dbReference>
<sequence length="562" mass="63420">MKKIYIINLFCVFLCTSTFTHAQETDKAAFDLSKNLTIYHNILKELNLLYVDSLDNEKLINKGIESMLEELDPYTIYLNEKDMVDFKTQTTGEYGGIGTLIGKRDEHVFISQVYEGLPADKAGLKAGDKIISINGENTVGMDMQEATDIMKGRPNTSFTMTVERPYSDQKVQTFTIHREKIQLDCVPYDTLLNNNVGYLLFTNFTNKAEQRVKETVKKLKKEGATSLIIDLRGNPGGLLDQAVKVVNLFIPKNETVVATKGRISQWDRSYQTTKNALDEEIPIVILINRGSASASEIVAGTIQDLDRGVIMGTHSFGKGLVQTTREVGYNSKLKVTTSKYYIPSGRCIQALDYTHRNDDGSVGHIPDSLISAYKTRNGRTVYDGGGIMPDIKVESEDFSNLTKQLSRTYQIFDFATWYANTQPKPSSLVTVDDNLFEKFVSFVDTSDFDYESESYSMLKKLKEAVAKEKHEHAPDLSAVETLLKPKLNTDLWLYKDEIEDLIEFEINKRFFYQKGGYAQAVHTDETVEEAVELLNDGEKYKGMLDGTIPVDSSIKQKQEKDD</sequence>
<evidence type="ECO:0000256" key="4">
    <source>
        <dbReference type="ARBA" id="ARBA00022825"/>
    </source>
</evidence>
<dbReference type="GO" id="GO:0007165">
    <property type="term" value="P:signal transduction"/>
    <property type="evidence" value="ECO:0007669"/>
    <property type="project" value="TreeGrafter"/>
</dbReference>
<dbReference type="GO" id="GO:0030288">
    <property type="term" value="C:outer membrane-bounded periplasmic space"/>
    <property type="evidence" value="ECO:0007669"/>
    <property type="project" value="TreeGrafter"/>
</dbReference>
<feature type="signal peptide" evidence="6">
    <location>
        <begin position="1"/>
        <end position="22"/>
    </location>
</feature>
<gene>
    <name evidence="8" type="ORF">C7377_0518</name>
</gene>
<keyword evidence="3 5" id="KW-0378">Hydrolase</keyword>
<dbReference type="NCBIfam" id="TIGR00225">
    <property type="entry name" value="prc"/>
    <property type="match status" value="1"/>
</dbReference>
<dbReference type="EMBL" id="QENZ01000003">
    <property type="protein sequence ID" value="PVX52211.1"/>
    <property type="molecule type" value="Genomic_DNA"/>
</dbReference>
<feature type="domain" description="PDZ" evidence="7">
    <location>
        <begin position="83"/>
        <end position="151"/>
    </location>
</feature>
<keyword evidence="4 5" id="KW-0720">Serine protease</keyword>
<dbReference type="GO" id="GO:0006508">
    <property type="term" value="P:proteolysis"/>
    <property type="evidence" value="ECO:0007669"/>
    <property type="project" value="UniProtKB-KW"/>
</dbReference>
<evidence type="ECO:0000313" key="8">
    <source>
        <dbReference type="EMBL" id="PVX52211.1"/>
    </source>
</evidence>
<dbReference type="Pfam" id="PF03572">
    <property type="entry name" value="Peptidase_S41"/>
    <property type="match status" value="1"/>
</dbReference>
<dbReference type="Pfam" id="PF17820">
    <property type="entry name" value="PDZ_6"/>
    <property type="match status" value="1"/>
</dbReference>
<comment type="caution">
    <text evidence="8">The sequence shown here is derived from an EMBL/GenBank/DDBJ whole genome shotgun (WGS) entry which is preliminary data.</text>
</comment>
<evidence type="ECO:0000313" key="9">
    <source>
        <dbReference type="Proteomes" id="UP000251835"/>
    </source>
</evidence>
<evidence type="ECO:0000256" key="2">
    <source>
        <dbReference type="ARBA" id="ARBA00022670"/>
    </source>
</evidence>
<keyword evidence="9" id="KW-1185">Reference proteome</keyword>
<dbReference type="Gene3D" id="3.90.226.10">
    <property type="entry name" value="2-enoyl-CoA Hydratase, Chain A, domain 1"/>
    <property type="match status" value="1"/>
</dbReference>
<dbReference type="Proteomes" id="UP000251835">
    <property type="component" value="Unassembled WGS sequence"/>
</dbReference>
<dbReference type="GO" id="GO:0004175">
    <property type="term" value="F:endopeptidase activity"/>
    <property type="evidence" value="ECO:0007669"/>
    <property type="project" value="TreeGrafter"/>
</dbReference>
<evidence type="ECO:0000256" key="5">
    <source>
        <dbReference type="RuleBase" id="RU004404"/>
    </source>
</evidence>
<dbReference type="GO" id="GO:0008236">
    <property type="term" value="F:serine-type peptidase activity"/>
    <property type="evidence" value="ECO:0007669"/>
    <property type="project" value="UniProtKB-KW"/>
</dbReference>
<evidence type="ECO:0000256" key="1">
    <source>
        <dbReference type="ARBA" id="ARBA00009179"/>
    </source>
</evidence>
<dbReference type="Gene3D" id="3.30.750.44">
    <property type="match status" value="1"/>
</dbReference>
<dbReference type="PANTHER" id="PTHR32060:SF30">
    <property type="entry name" value="CARBOXY-TERMINAL PROCESSING PROTEASE CTPA"/>
    <property type="match status" value="1"/>
</dbReference>
<dbReference type="PROSITE" id="PS50106">
    <property type="entry name" value="PDZ"/>
    <property type="match status" value="1"/>
</dbReference>
<protein>
    <submittedName>
        <fullName evidence="8">S41A family C-terminal processing peptidase-3</fullName>
    </submittedName>
</protein>
<dbReference type="RefSeq" id="WP_116495753.1">
    <property type="nucleotide sequence ID" value="NZ_QENZ01000003.1"/>
</dbReference>
<dbReference type="SUPFAM" id="SSF50156">
    <property type="entry name" value="PDZ domain-like"/>
    <property type="match status" value="1"/>
</dbReference>
<dbReference type="InterPro" id="IPR041489">
    <property type="entry name" value="PDZ_6"/>
</dbReference>
<dbReference type="OrthoDB" id="9812068at2"/>
<organism evidence="8 9">
    <name type="scientific">Balneicella halophila</name>
    <dbReference type="NCBI Taxonomy" id="1537566"/>
    <lineage>
        <taxon>Bacteria</taxon>
        <taxon>Pseudomonadati</taxon>
        <taxon>Bacteroidota</taxon>
        <taxon>Bacteroidia</taxon>
        <taxon>Bacteroidales</taxon>
        <taxon>Balneicellaceae</taxon>
        <taxon>Balneicella</taxon>
    </lineage>
</organism>
<evidence type="ECO:0000259" key="7">
    <source>
        <dbReference type="PROSITE" id="PS50106"/>
    </source>
</evidence>
<dbReference type="InterPro" id="IPR029045">
    <property type="entry name" value="ClpP/crotonase-like_dom_sf"/>
</dbReference>
<dbReference type="InterPro" id="IPR004447">
    <property type="entry name" value="Peptidase_S41A"/>
</dbReference>
<keyword evidence="2 5" id="KW-0645">Protease</keyword>
<dbReference type="SMART" id="SM00245">
    <property type="entry name" value="TSPc"/>
    <property type="match status" value="1"/>
</dbReference>
<accession>A0A7L4US14</accession>
<dbReference type="AlphaFoldDB" id="A0A7L4US14"/>
<name>A0A7L4US14_BALHA</name>
<feature type="chain" id="PRO_5029516016" evidence="6">
    <location>
        <begin position="23"/>
        <end position="562"/>
    </location>
</feature>
<dbReference type="FunFam" id="2.30.42.10:FF:000063">
    <property type="entry name" value="Peptidase, S41 family"/>
    <property type="match status" value="1"/>
</dbReference>
<evidence type="ECO:0000256" key="6">
    <source>
        <dbReference type="SAM" id="SignalP"/>
    </source>
</evidence>
<dbReference type="InterPro" id="IPR036034">
    <property type="entry name" value="PDZ_sf"/>
</dbReference>
<keyword evidence="6" id="KW-0732">Signal</keyword>
<dbReference type="SUPFAM" id="SSF52096">
    <property type="entry name" value="ClpP/crotonase"/>
    <property type="match status" value="1"/>
</dbReference>
<comment type="similarity">
    <text evidence="1 5">Belongs to the peptidase S41A family.</text>
</comment>
<dbReference type="InterPro" id="IPR001478">
    <property type="entry name" value="PDZ"/>
</dbReference>